<feature type="region of interest" description="Disordered" evidence="8">
    <location>
        <begin position="993"/>
        <end position="1022"/>
    </location>
</feature>
<comment type="subcellular location">
    <subcellularLocation>
        <location evidence="1">Cytoplasm</location>
        <location evidence="1">Cytoskeleton</location>
    </subcellularLocation>
</comment>
<dbReference type="PANTHER" id="PTHR45870">
    <property type="entry name" value="TUBULIN MONOGLYCYLASE TTLL3"/>
    <property type="match status" value="1"/>
</dbReference>
<dbReference type="SUPFAM" id="SSF56059">
    <property type="entry name" value="Glutathione synthetase ATP-binding domain-like"/>
    <property type="match status" value="1"/>
</dbReference>
<feature type="compositionally biased region" description="Basic residues" evidence="8">
    <location>
        <begin position="1210"/>
        <end position="1224"/>
    </location>
</feature>
<evidence type="ECO:0000256" key="7">
    <source>
        <dbReference type="PROSITE-ProRule" id="PRU00409"/>
    </source>
</evidence>
<dbReference type="InterPro" id="IPR004344">
    <property type="entry name" value="TTL/TTLL_fam"/>
</dbReference>
<dbReference type="GO" id="GO:0070736">
    <property type="term" value="F:protein-glycine ligase activity, initiating"/>
    <property type="evidence" value="ECO:0007669"/>
    <property type="project" value="TreeGrafter"/>
</dbReference>
<evidence type="ECO:0000256" key="2">
    <source>
        <dbReference type="ARBA" id="ARBA00022490"/>
    </source>
</evidence>
<dbReference type="GO" id="GO:0046872">
    <property type="term" value="F:metal ion binding"/>
    <property type="evidence" value="ECO:0007669"/>
    <property type="project" value="InterPro"/>
</dbReference>
<sequence length="1262" mass="141140">MLPSDKTASQEGINTTTKTASSPPHLSQTVPKVLWTADTLLSHHCSLEITSGELCTAKETVVYEKLPPPKYNIDLAKNKEKFLKRFFKHPLVFHLPYSLLHCLPADDGDSGILEVKQLLALTSCAPVEVLNQAVMPILLPSSIAYSEPLKPNSGEPLPLIPEPELDATTAEAAERAAEKTDVAEDCVKRRLTLRYMDPDSSKPTTELQLQSIKMRDMIIVRRRLSKELLLRRTVLSRSLSRSPRRPPNQRGIVPRPTSVEGMDGVAAGAATSAAASRQQKQSTFDLSTINPVLVKQAKERVEEAIKKNKIFAVIGPYHHIREGLKRRGWVEKFYKATINLNGGSKPRLTSRSAETPNCLSDDADGDGNDDDQTDLMIAEPERKEFPWEADGGIYGLMARSLKATVPNFIWTLKKSQIDFRFLRKDQIVNHHPKAPFTTKVGLCRHLRMVRWFDDIGPESFFPRCYLLSANEEKRSFIDDYQLTAAMAAIKWACNYYQQPRQPKKRIQRPNMRETDDDTSTYDPQVWNSQCEGSVSDSSSGTISATKAITMALRCCDWYLRSMRHEDLDESSTSTFSQTEWNQFIQFFYGTAKDPSPFEEGEPIYQRCQFLCDKINSVNPQFELDGCRNIWIVKPGAKSRGRGITCHRKLDSILALLSNNISSLDNRFVVQKYIEKPLLIFKTKFDIRQWFLVTDWNPLTVWWYQDCYLRFCSHEFTLDHFSEAAHLSNNAISHKYTNGPRSPLLPSENMWYLDEFKQYLLANGHGKTWERDILPGMRKAIINALLCAQESIDPRKHCFELYGADFMISEDDLRPWLIEINASPCMAPSTSVTMDLAAKVLEDTLKVVLDRRTDKNCDTGRFEMIYKQQLPPKTIFNGVDLRVSGTRMGSITSAESSQPTTRAPSVRRQHTPSANFTDPRPVDAASPFTASVHEGKAPIPLVVGQRTPRKYTNSPPPRITGSSTAYQKAATGIQEQQHMSGGSAVVHRSPQPAVSLHRESTASEDRLKSWGIGRGSTDSRKPGLLCKGKTVTQAKQMATYASSTSRDEKRVLPRHVTCQPKCVSTMTRTGQAGDNNEISVARVPPMSMLQPVLPPSTGYRSPAGVELRVQKAENLMRSFVDFHKTNYQRACESDSPVLCLNRHNSGASNSERSSPKQPEEDAPSQVPVVCARGSGEDSVGSNSVHQDLVSLGFAVIKSPLQSLPVGNAASGKKRLPKTLPKKPTPKKFDNTSPASNKVLKVRPPAVVAEMSTIRHAALRLRAK</sequence>
<dbReference type="PROSITE" id="PS50975">
    <property type="entry name" value="ATP_GRASP"/>
    <property type="match status" value="1"/>
</dbReference>
<feature type="region of interest" description="Disordered" evidence="8">
    <location>
        <begin position="888"/>
        <end position="921"/>
    </location>
</feature>
<accession>A0A0X3PD59</accession>
<dbReference type="Pfam" id="PF03133">
    <property type="entry name" value="TTL"/>
    <property type="match status" value="1"/>
</dbReference>
<name>A0A0X3PD59_SCHSO</name>
<evidence type="ECO:0000256" key="1">
    <source>
        <dbReference type="ARBA" id="ARBA00004245"/>
    </source>
</evidence>
<proteinExistence type="predicted"/>
<evidence type="ECO:0000256" key="6">
    <source>
        <dbReference type="ARBA" id="ARBA00023212"/>
    </source>
</evidence>
<reference evidence="10" key="1">
    <citation type="submission" date="2016-01" db="EMBL/GenBank/DDBJ databases">
        <title>Reference transcriptome for the parasite Schistocephalus solidus: insights into the molecular evolution of parasitism.</title>
        <authorList>
            <person name="Hebert F.O."/>
            <person name="Grambauer S."/>
            <person name="Barber I."/>
            <person name="Landry C.R."/>
            <person name="Aubin-Horth N."/>
        </authorList>
    </citation>
    <scope>NUCLEOTIDE SEQUENCE</scope>
</reference>
<keyword evidence="6" id="KW-0206">Cytoskeleton</keyword>
<gene>
    <name evidence="10" type="primary">TTLL3</name>
    <name evidence="10" type="ORF">TR151165</name>
</gene>
<dbReference type="GO" id="GO:0015630">
    <property type="term" value="C:microtubule cytoskeleton"/>
    <property type="evidence" value="ECO:0007669"/>
    <property type="project" value="TreeGrafter"/>
</dbReference>
<feature type="region of interest" description="Disordered" evidence="8">
    <location>
        <begin position="1203"/>
        <end position="1235"/>
    </location>
</feature>
<feature type="compositionally biased region" description="Polar residues" evidence="8">
    <location>
        <begin position="888"/>
        <end position="902"/>
    </location>
</feature>
<dbReference type="PROSITE" id="PS51221">
    <property type="entry name" value="TTL"/>
    <property type="match status" value="1"/>
</dbReference>
<evidence type="ECO:0000256" key="8">
    <source>
        <dbReference type="SAM" id="MobiDB-lite"/>
    </source>
</evidence>
<evidence type="ECO:0000256" key="4">
    <source>
        <dbReference type="ARBA" id="ARBA00022741"/>
    </source>
</evidence>
<feature type="region of interest" description="Disordered" evidence="8">
    <location>
        <begin position="502"/>
        <end position="522"/>
    </location>
</feature>
<keyword evidence="4 7" id="KW-0547">Nucleotide-binding</keyword>
<keyword evidence="2" id="KW-0963">Cytoplasm</keyword>
<feature type="compositionally biased region" description="Polar residues" evidence="8">
    <location>
        <begin position="344"/>
        <end position="358"/>
    </location>
</feature>
<feature type="region of interest" description="Disordered" evidence="8">
    <location>
        <begin position="344"/>
        <end position="372"/>
    </location>
</feature>
<feature type="compositionally biased region" description="Basic and acidic residues" evidence="8">
    <location>
        <begin position="995"/>
        <end position="1007"/>
    </location>
</feature>
<dbReference type="Gene3D" id="3.30.470.20">
    <property type="entry name" value="ATP-grasp fold, B domain"/>
    <property type="match status" value="1"/>
</dbReference>
<dbReference type="AlphaFoldDB" id="A0A0X3PD59"/>
<dbReference type="FunFam" id="3.30.470.20:FF:000032">
    <property type="entry name" value="tubulin monoglycylase TTLL3 isoform X2"/>
    <property type="match status" value="1"/>
</dbReference>
<feature type="region of interest" description="Disordered" evidence="8">
    <location>
        <begin position="237"/>
        <end position="262"/>
    </location>
</feature>
<feature type="compositionally biased region" description="Polar residues" evidence="8">
    <location>
        <begin position="1141"/>
        <end position="1151"/>
    </location>
</feature>
<evidence type="ECO:0000256" key="5">
    <source>
        <dbReference type="ARBA" id="ARBA00022840"/>
    </source>
</evidence>
<dbReference type="InterPro" id="IPR011761">
    <property type="entry name" value="ATP-grasp"/>
</dbReference>
<organism evidence="10">
    <name type="scientific">Schistocephalus solidus</name>
    <name type="common">Tapeworm</name>
    <dbReference type="NCBI Taxonomy" id="70667"/>
    <lineage>
        <taxon>Eukaryota</taxon>
        <taxon>Metazoa</taxon>
        <taxon>Spiralia</taxon>
        <taxon>Lophotrochozoa</taxon>
        <taxon>Platyhelminthes</taxon>
        <taxon>Cestoda</taxon>
        <taxon>Eucestoda</taxon>
        <taxon>Diphyllobothriidea</taxon>
        <taxon>Diphyllobothriidae</taxon>
        <taxon>Schistocephalus</taxon>
    </lineage>
</organism>
<keyword evidence="3" id="KW-0436">Ligase</keyword>
<keyword evidence="5 7" id="KW-0067">ATP-binding</keyword>
<feature type="compositionally biased region" description="Acidic residues" evidence="8">
    <location>
        <begin position="361"/>
        <end position="372"/>
    </location>
</feature>
<feature type="region of interest" description="Disordered" evidence="8">
    <location>
        <begin position="1141"/>
        <end position="1164"/>
    </location>
</feature>
<dbReference type="GO" id="GO:0005930">
    <property type="term" value="C:axoneme"/>
    <property type="evidence" value="ECO:0007669"/>
    <property type="project" value="TreeGrafter"/>
</dbReference>
<evidence type="ECO:0000259" key="9">
    <source>
        <dbReference type="PROSITE" id="PS50975"/>
    </source>
</evidence>
<feature type="region of interest" description="Disordered" evidence="8">
    <location>
        <begin position="1"/>
        <end position="26"/>
    </location>
</feature>
<feature type="domain" description="ATP-grasp" evidence="9">
    <location>
        <begin position="803"/>
        <end position="848"/>
    </location>
</feature>
<dbReference type="EMBL" id="GEEE01015378">
    <property type="protein sequence ID" value="JAP47847.1"/>
    <property type="molecule type" value="Transcribed_RNA"/>
</dbReference>
<dbReference type="GO" id="GO:0060271">
    <property type="term" value="P:cilium assembly"/>
    <property type="evidence" value="ECO:0007669"/>
    <property type="project" value="TreeGrafter"/>
</dbReference>
<dbReference type="GO" id="GO:0005524">
    <property type="term" value="F:ATP binding"/>
    <property type="evidence" value="ECO:0007669"/>
    <property type="project" value="UniProtKB-UniRule"/>
</dbReference>
<evidence type="ECO:0000256" key="3">
    <source>
        <dbReference type="ARBA" id="ARBA00022598"/>
    </source>
</evidence>
<dbReference type="InterPro" id="IPR051437">
    <property type="entry name" value="TTLL_monoglycylase"/>
</dbReference>
<evidence type="ECO:0000313" key="10">
    <source>
        <dbReference type="EMBL" id="JAP47847.1"/>
    </source>
</evidence>
<protein>
    <submittedName>
        <fullName evidence="10">Tubulin monoglycylase TTLL3</fullName>
    </submittedName>
</protein>
<dbReference type="GO" id="GO:0003341">
    <property type="term" value="P:cilium movement"/>
    <property type="evidence" value="ECO:0007669"/>
    <property type="project" value="TreeGrafter"/>
</dbReference>
<dbReference type="PANTHER" id="PTHR45870:SF2">
    <property type="entry name" value="TUBULIN MONOGLYCYLASE TTLL3"/>
    <property type="match status" value="1"/>
</dbReference>